<gene>
    <name evidence="1" type="ORF">SAMN05421688_3252</name>
</gene>
<protein>
    <submittedName>
        <fullName evidence="1">Uncharacterized protein</fullName>
    </submittedName>
</protein>
<proteinExistence type="predicted"/>
<sequence length="107" mass="11579">MWSAGSVFLFASGLQTPQHAHEVVRGYRPNRFDIVYVAPGLDLNGVAEAPKGVVCFGANLATPGVIFLHAEDVDKGDTFCRSKVTLRGDVQQWKVWIGGSEGDFDPS</sequence>
<dbReference type="EMBL" id="FOJU01000006">
    <property type="protein sequence ID" value="SFB14939.1"/>
    <property type="molecule type" value="Genomic_DNA"/>
</dbReference>
<reference evidence="1 2" key="1">
    <citation type="submission" date="2016-10" db="EMBL/GenBank/DDBJ databases">
        <authorList>
            <person name="de Groot N.N."/>
        </authorList>
    </citation>
    <scope>NUCLEOTIDE SEQUENCE [LARGE SCALE GENOMIC DNA]</scope>
    <source>
        <strain evidence="1 2">DSM 29316</strain>
    </source>
</reference>
<accession>A0A1I0YNG4</accession>
<organism evidence="1 2">
    <name type="scientific">Poseidonocella pacifica</name>
    <dbReference type="NCBI Taxonomy" id="871651"/>
    <lineage>
        <taxon>Bacteria</taxon>
        <taxon>Pseudomonadati</taxon>
        <taxon>Pseudomonadota</taxon>
        <taxon>Alphaproteobacteria</taxon>
        <taxon>Rhodobacterales</taxon>
        <taxon>Roseobacteraceae</taxon>
        <taxon>Poseidonocella</taxon>
    </lineage>
</organism>
<evidence type="ECO:0000313" key="2">
    <source>
        <dbReference type="Proteomes" id="UP000198796"/>
    </source>
</evidence>
<evidence type="ECO:0000313" key="1">
    <source>
        <dbReference type="EMBL" id="SFB14939.1"/>
    </source>
</evidence>
<name>A0A1I0YNG4_9RHOB</name>
<keyword evidence="2" id="KW-1185">Reference proteome</keyword>
<dbReference type="Proteomes" id="UP000198796">
    <property type="component" value="Unassembled WGS sequence"/>
</dbReference>
<dbReference type="AlphaFoldDB" id="A0A1I0YNG4"/>